<feature type="domain" description="C2 PI3K-type" evidence="3">
    <location>
        <begin position="435"/>
        <end position="608"/>
    </location>
</feature>
<evidence type="ECO:0000256" key="1">
    <source>
        <dbReference type="PROSITE-ProRule" id="PRU00880"/>
    </source>
</evidence>
<proteinExistence type="inferred from homology"/>
<evidence type="ECO:0000313" key="4">
    <source>
        <dbReference type="EMBL" id="KAL0481690.1"/>
    </source>
</evidence>
<name>A0AAW2YX42_9EUKA</name>
<dbReference type="EMBL" id="JAOPGA020000784">
    <property type="protein sequence ID" value="KAL0481690.1"/>
    <property type="molecule type" value="Genomic_DNA"/>
</dbReference>
<sequence>MFVDYPNTNFPYYDVYSPLGLQNQFLMNGDENSLVESILRQLQGENDDSSRLMSERERILQELHSLGGGVIVENTPDEDLERLIMDLKLNSKNSDTFIEAQRLAAMETEMMYKQFQEFEQAESTKVPLIKSHVEDPFEVKTVIYKESEPVYTMKQLDTPKPKPVVEVKKIEVPKKPVEAAPVSNRARPVQPVQEEPVVEKPMNYFKEAPKSVRKQEPPAQPVLRPPLHPMHVPNPFMTNPMQNPYMYPHNQFGMHNPYQMNPGMYGMQNMMMGGNPMSQGGGMMNGLMYKMIQKQMNATELLLNQHEVESKQLQNQLVELIMAQKVQQPAPLPASTEIVDESQMTQEALMNRLKFKHQMELMELEFQKEKLNKVREFDEYRDNIEQQKILAAKSEQERIYKEKLERERREIEERRHRAKTIGYKAIIEGTAEAHESQTSGFQLYLYYIIDYVTGLHSKVAHIHSVYNVYDGTQSKTPQRKTPVTSCEVDAISHKRSLIMFRRPYPKVSILKNLKIIVDMQSITQLPTSVVEADQLKGSSICWTVIEIFNSEGALNTGFWRVPMYDVDPSIDPSMTPFTIDNNFGRSGTAQLYYRIVAPPQFDESENLPLNPEITSVLYKIPPGYIRTIAIESATEVAVDSTVNLFPTLANTRPGQINRNDKSPIVLPEEKKVEPPQPDDIVSNHDHDLDYKPNEGMGILINSFGPYNQDKTLHVRTFLYNGSVPAINTKRNVPFLWETGRINANVINEDETVFTYEWRSRTVFKNYPYHKQGNFLFQVVSSKKEDEKTVRKILFWASHPIFEDNKLHNGNIKLKLFDNSKLPFKHELLNGEKKEDLTSKVFLDVHTYSRINEPKVEKTSAPAASDFNKGVVKRKTQYVVSGEQPLDNSSGFRKGLDGFYVYFDGARFLPYNCTVSRASLILFDGLFRSIEQRVVEFQLLEGESLTPPFVLSEEYIWKNYNKRNKNAPDERGFNYDPTMTLLIKLETIDVYSRKYVVVGFGCIALFVTQPYSNQQVTDSEQERFYLNEGAFQIPICMAPLPIITNFSEEAFNNLATMTYSTMLVRITRMTKREKDDRKSSLVSRLERDPETHVDVGLYTNAPDYSSGMYDTSRIDHLEWLKDPSHFKTRVDRSKEQSVSARTALRNLLYKEYESITIYKLKNLPKGEKDRLAVIKSRVKKMDNSALYEEMSKLLFKKSQNAPDVSLDYTYVADYIPTVGFYVAMDGLINLPLKFAKKDAEPTLFKTMYRVFPQMDTKSSNKNLVPTFSMTHDMSSSIRSPYWNDPPKLFKNIAFSKTRPLYILIEIRSMINPMSIIMARKTNEDVTNFKSNKSVTTIGSLGWTIVEVFVDNVIQLDKFKDKKQKSEKKKKEDSKKEDVGKVVMEPFIKSAKMILPVFQGQLTEKLLSAIIDSNSGMGKKSTSYVRLNQILKEACDPKTDVSVLSSKYGLQKPLQHHDGVGLVCRVFDAQRKHEFSIDVKKINTYKSMYMDVITGVETENPMYYIEHNKANTETTPLNSFMLSKAAWQYLFSVRKKGTESDETKVQKYEEEEKAIVNLMNISVNDFLLQTSTGELLCNLNDETGSASKNFTLSNEMFHHV</sequence>
<comment type="similarity">
    <text evidence="1">Belongs to the PI3/PI4-kinase family.</text>
</comment>
<accession>A0AAW2YX42</accession>
<comment type="caution">
    <text evidence="4">The sequence shown here is derived from an EMBL/GenBank/DDBJ whole genome shotgun (WGS) entry which is preliminary data.</text>
</comment>
<evidence type="ECO:0000256" key="2">
    <source>
        <dbReference type="SAM" id="Coils"/>
    </source>
</evidence>
<dbReference type="PROSITE" id="PS51547">
    <property type="entry name" value="C2_PI3K"/>
    <property type="match status" value="1"/>
</dbReference>
<dbReference type="Proteomes" id="UP001431209">
    <property type="component" value="Unassembled WGS sequence"/>
</dbReference>
<gene>
    <name evidence="4" type="ORF">AKO1_012549</name>
</gene>
<dbReference type="InterPro" id="IPR002420">
    <property type="entry name" value="PI3K-type_C2_dom"/>
</dbReference>
<keyword evidence="2" id="KW-0175">Coiled coil</keyword>
<organism evidence="4 5">
    <name type="scientific">Acrasis kona</name>
    <dbReference type="NCBI Taxonomy" id="1008807"/>
    <lineage>
        <taxon>Eukaryota</taxon>
        <taxon>Discoba</taxon>
        <taxon>Heterolobosea</taxon>
        <taxon>Tetramitia</taxon>
        <taxon>Eutetramitia</taxon>
        <taxon>Acrasidae</taxon>
        <taxon>Acrasis</taxon>
    </lineage>
</organism>
<feature type="coiled-coil region" evidence="2">
    <location>
        <begin position="289"/>
        <end position="323"/>
    </location>
</feature>
<dbReference type="PANTHER" id="PTHR33820:SF2">
    <property type="entry name" value="COILED-COIL DOMAIN-CONTAINING PROTEIN 17"/>
    <property type="match status" value="1"/>
</dbReference>
<protein>
    <submittedName>
        <fullName evidence="4">Coiled-coil domain-containing protein</fullName>
    </submittedName>
</protein>
<dbReference type="PANTHER" id="PTHR33820">
    <property type="entry name" value="COILED-COIL DOMAIN-CONTAINING PROTEIN 17"/>
    <property type="match status" value="1"/>
</dbReference>
<evidence type="ECO:0000313" key="5">
    <source>
        <dbReference type="Proteomes" id="UP001431209"/>
    </source>
</evidence>
<evidence type="ECO:0000259" key="3">
    <source>
        <dbReference type="PROSITE" id="PS51547"/>
    </source>
</evidence>
<reference evidence="4 5" key="1">
    <citation type="submission" date="2024-03" db="EMBL/GenBank/DDBJ databases">
        <title>The Acrasis kona genome and developmental transcriptomes reveal deep origins of eukaryotic multicellular pathways.</title>
        <authorList>
            <person name="Sheikh S."/>
            <person name="Fu C.-J."/>
            <person name="Brown M.W."/>
            <person name="Baldauf S.L."/>
        </authorList>
    </citation>
    <scope>NUCLEOTIDE SEQUENCE [LARGE SCALE GENOMIC DNA]</scope>
    <source>
        <strain evidence="4 5">ATCC MYA-3509</strain>
    </source>
</reference>
<dbReference type="InterPro" id="IPR038800">
    <property type="entry name" value="CCDC17"/>
</dbReference>
<keyword evidence="5" id="KW-1185">Reference proteome</keyword>
<feature type="coiled-coil region" evidence="2">
    <location>
        <begin position="377"/>
        <end position="421"/>
    </location>
</feature>